<gene>
    <name evidence="2" type="ORF">GSTENG00016549001</name>
</gene>
<proteinExistence type="predicted"/>
<dbReference type="Proteomes" id="UP000007303">
    <property type="component" value="Unassembled WGS sequence"/>
</dbReference>
<dbReference type="AlphaFoldDB" id="Q4SKU5"/>
<organism evidence="2">
    <name type="scientific">Tetraodon nigroviridis</name>
    <name type="common">Spotted green pufferfish</name>
    <name type="synonym">Chelonodon nigroviridis</name>
    <dbReference type="NCBI Taxonomy" id="99883"/>
    <lineage>
        <taxon>Eukaryota</taxon>
        <taxon>Metazoa</taxon>
        <taxon>Chordata</taxon>
        <taxon>Craniata</taxon>
        <taxon>Vertebrata</taxon>
        <taxon>Euteleostomi</taxon>
        <taxon>Actinopterygii</taxon>
        <taxon>Neopterygii</taxon>
        <taxon>Teleostei</taxon>
        <taxon>Neoteleostei</taxon>
        <taxon>Acanthomorphata</taxon>
        <taxon>Eupercaria</taxon>
        <taxon>Tetraodontiformes</taxon>
        <taxon>Tetradontoidea</taxon>
        <taxon>Tetraodontidae</taxon>
        <taxon>Tetraodon</taxon>
    </lineage>
</organism>
<dbReference type="EMBL" id="CAAE01014565">
    <property type="protein sequence ID" value="CAF98737.1"/>
    <property type="molecule type" value="Genomic_DNA"/>
</dbReference>
<feature type="compositionally biased region" description="Polar residues" evidence="1">
    <location>
        <begin position="23"/>
        <end position="43"/>
    </location>
</feature>
<evidence type="ECO:0000256" key="1">
    <source>
        <dbReference type="SAM" id="MobiDB-lite"/>
    </source>
</evidence>
<sequence>MLSSPPTSELVAGLDLRPGSEAQRYQSPSVRLNSPKQRQQAARNSMRRNGLDKNFYYVAQLTRRSCDVTIKMAATHLRRERGVCRTFKKKKGAQYGVDRSSA</sequence>
<name>Q4SKU5_TETNG</name>
<accession>Q4SKU5</accession>
<reference evidence="2 4" key="1">
    <citation type="journal article" date="2004" name="Nature">
        <title>Genome duplication in the teleost fish Tetraodon nigroviridis reveals the early vertebrate proto-karyotype.</title>
        <authorList>
            <person name="Jaillon O."/>
            <person name="Aury J.-M."/>
            <person name="Brunet F."/>
            <person name="Petit J.-L."/>
            <person name="Stange-Thomann N."/>
            <person name="Mauceli E."/>
            <person name="Bouneau L."/>
            <person name="Fischer C."/>
            <person name="Ozouf-Costaz C."/>
            <person name="Bernot A."/>
            <person name="Nicaud S."/>
            <person name="Jaffe D."/>
            <person name="Fisher S."/>
            <person name="Lutfalla G."/>
            <person name="Dossat C."/>
            <person name="Segurens B."/>
            <person name="Dasilva C."/>
            <person name="Salanoubat M."/>
            <person name="Levy M."/>
            <person name="Boudet N."/>
            <person name="Castellano S."/>
            <person name="Anthouard V."/>
            <person name="Jubin C."/>
            <person name="Castelli V."/>
            <person name="Katinka M."/>
            <person name="Vacherie B."/>
            <person name="Biemont C."/>
            <person name="Skalli Z."/>
            <person name="Cattolico L."/>
            <person name="Poulain J."/>
            <person name="De Berardinis V."/>
            <person name="Cruaud C."/>
            <person name="Duprat S."/>
            <person name="Brottier P."/>
            <person name="Coutanceau J.-P."/>
            <person name="Gouzy J."/>
            <person name="Parra G."/>
            <person name="Lardier G."/>
            <person name="Chapple C."/>
            <person name="McKernan K.J."/>
            <person name="McEwan P."/>
            <person name="Bosak S."/>
            <person name="Kellis M."/>
            <person name="Volff J.-N."/>
            <person name="Guigo R."/>
            <person name="Zody M.C."/>
            <person name="Mesirov J."/>
            <person name="Lindblad-Toh K."/>
            <person name="Birren B."/>
            <person name="Nusbaum C."/>
            <person name="Kahn D."/>
            <person name="Robinson-Rechavi M."/>
            <person name="Laudet V."/>
            <person name="Schachter V."/>
            <person name="Quetier F."/>
            <person name="Saurin W."/>
            <person name="Scarpelli C."/>
            <person name="Wincker P."/>
            <person name="Lander E.S."/>
            <person name="Weissenbach J."/>
            <person name="Roest Crollius H."/>
        </authorList>
    </citation>
    <scope>NUCLEOTIDE SEQUENCE [LARGE SCALE GENOMIC DNA]</scope>
</reference>
<evidence type="ECO:0000313" key="2">
    <source>
        <dbReference type="EMBL" id="CAF98737.1"/>
    </source>
</evidence>
<reference evidence="3" key="3">
    <citation type="submission" date="2025-05" db="UniProtKB">
        <authorList>
            <consortium name="Ensembl"/>
        </authorList>
    </citation>
    <scope>IDENTIFICATION</scope>
</reference>
<evidence type="ECO:0000313" key="3">
    <source>
        <dbReference type="Ensembl" id="ENSTNIP00000011551.1"/>
    </source>
</evidence>
<dbReference type="KEGG" id="tng:GSTEN00016549G001"/>
<dbReference type="HOGENOM" id="CLU_2276612_0_0_1"/>
<protein>
    <submittedName>
        <fullName evidence="2">(spotted green pufferfish) hypothetical protein</fullName>
    </submittedName>
</protein>
<reference evidence="2" key="2">
    <citation type="submission" date="2004-02" db="EMBL/GenBank/DDBJ databases">
        <authorList>
            <consortium name="Genoscope"/>
            <consortium name="Whitehead Institute Centre for Genome Research"/>
        </authorList>
    </citation>
    <scope>NUCLEOTIDE SEQUENCE</scope>
</reference>
<evidence type="ECO:0000313" key="4">
    <source>
        <dbReference type="Proteomes" id="UP000007303"/>
    </source>
</evidence>
<feature type="region of interest" description="Disordered" evidence="1">
    <location>
        <begin position="1"/>
        <end position="48"/>
    </location>
</feature>
<dbReference type="Ensembl" id="ENSTNIT00000011733.1">
    <property type="protein sequence ID" value="ENSTNIP00000011551.1"/>
    <property type="gene ID" value="ENSTNIG00000008701.1"/>
</dbReference>
<keyword evidence="4" id="KW-1185">Reference proteome</keyword>